<protein>
    <submittedName>
        <fullName evidence="7">ABC transporter substrate-binding protein</fullName>
    </submittedName>
</protein>
<dbReference type="Gene3D" id="3.40.190.10">
    <property type="entry name" value="Periplasmic binding protein-like II"/>
    <property type="match status" value="1"/>
</dbReference>
<feature type="chain" id="PRO_5038721453" evidence="6">
    <location>
        <begin position="28"/>
        <end position="455"/>
    </location>
</feature>
<sequence>MPQHFPGARRRLALAGGLAVVSALALSACSPASSGNDSSSPYGFTAAEQDPSSAITVWVDSSREPLAQAFEKANPDVKLNIETYDGGSGGSGSFQQKIALFDQSGEGWPDVVFSTQQNDTSWASKENNGVQAFAAPLNKGLMDQSFLDGFTTGALGPMTVDDTVYGLRNDLAPVVFWYNKTLFDQFGYTIPTTWEDYKTLSDKVAAEHPGYILGSVGDSFQAPYVYYWGGEAPIFQASGDTFTSNFSDPNSEKVTDLIDHMLANKTLVTDSVFGADFVTKYKDKLLGIPGPAWYSGALFQNDKSLNYTAGTVGVGQALSWSDGEKVTGNVGGGVWYGSSHSKNLDAVKKFLTYVTSSDDAVKLASGLPAYQSAADAWLKEQAASNFYVGDFQKNISGAASSVWQGWGYPSFSIEAAFSKVVLPAITAGKTVASVTDAWKTEMDNQAQVQGYTVAK</sequence>
<reference evidence="7 8" key="1">
    <citation type="submission" date="2019-06" db="EMBL/GenBank/DDBJ databases">
        <title>Whole genome shotgun sequence of Microbacterium testaceum NBRC 12675.</title>
        <authorList>
            <person name="Hosoyama A."/>
            <person name="Uohara A."/>
            <person name="Ohji S."/>
            <person name="Ichikawa N."/>
        </authorList>
    </citation>
    <scope>NUCLEOTIDE SEQUENCE [LARGE SCALE GENOMIC DNA]</scope>
    <source>
        <strain evidence="7 8">NBRC 12675</strain>
    </source>
</reference>
<gene>
    <name evidence="7" type="ORF">MTE01_18230</name>
</gene>
<dbReference type="RefSeq" id="WP_116239633.1">
    <property type="nucleotide sequence ID" value="NZ_BJML01000005.1"/>
</dbReference>
<evidence type="ECO:0000256" key="5">
    <source>
        <dbReference type="ARBA" id="ARBA00023288"/>
    </source>
</evidence>
<keyword evidence="4" id="KW-0564">Palmitate</keyword>
<evidence type="ECO:0000256" key="2">
    <source>
        <dbReference type="ARBA" id="ARBA00022729"/>
    </source>
</evidence>
<evidence type="ECO:0000313" key="8">
    <source>
        <dbReference type="Proteomes" id="UP000319525"/>
    </source>
</evidence>
<dbReference type="InterPro" id="IPR050490">
    <property type="entry name" value="Bact_solute-bd_prot1"/>
</dbReference>
<keyword evidence="2 6" id="KW-0732">Signal</keyword>
<dbReference type="GeneID" id="57144510"/>
<dbReference type="EMBL" id="BJML01000005">
    <property type="protein sequence ID" value="GEB45878.1"/>
    <property type="molecule type" value="Genomic_DNA"/>
</dbReference>
<evidence type="ECO:0000256" key="1">
    <source>
        <dbReference type="ARBA" id="ARBA00022475"/>
    </source>
</evidence>
<proteinExistence type="predicted"/>
<comment type="caution">
    <text evidence="7">The sequence shown here is derived from an EMBL/GenBank/DDBJ whole genome shotgun (WGS) entry which is preliminary data.</text>
</comment>
<dbReference type="InterPro" id="IPR006059">
    <property type="entry name" value="SBP"/>
</dbReference>
<keyword evidence="5" id="KW-0449">Lipoprotein</keyword>
<dbReference type="PANTHER" id="PTHR43649">
    <property type="entry name" value="ARABINOSE-BINDING PROTEIN-RELATED"/>
    <property type="match status" value="1"/>
</dbReference>
<dbReference type="PANTHER" id="PTHR43649:SF33">
    <property type="entry name" value="POLYGALACTURONAN_RHAMNOGALACTURONAN-BINDING PROTEIN YTCQ"/>
    <property type="match status" value="1"/>
</dbReference>
<dbReference type="Proteomes" id="UP000319525">
    <property type="component" value="Unassembled WGS sequence"/>
</dbReference>
<feature type="signal peptide" evidence="6">
    <location>
        <begin position="1"/>
        <end position="27"/>
    </location>
</feature>
<accession>A0A4Y3QN10</accession>
<evidence type="ECO:0000313" key="7">
    <source>
        <dbReference type="EMBL" id="GEB45878.1"/>
    </source>
</evidence>
<organism evidence="7 8">
    <name type="scientific">Microbacterium testaceum</name>
    <name type="common">Aureobacterium testaceum</name>
    <name type="synonym">Brevibacterium testaceum</name>
    <dbReference type="NCBI Taxonomy" id="2033"/>
    <lineage>
        <taxon>Bacteria</taxon>
        <taxon>Bacillati</taxon>
        <taxon>Actinomycetota</taxon>
        <taxon>Actinomycetes</taxon>
        <taxon>Micrococcales</taxon>
        <taxon>Microbacteriaceae</taxon>
        <taxon>Microbacterium</taxon>
    </lineage>
</organism>
<evidence type="ECO:0000256" key="6">
    <source>
        <dbReference type="SAM" id="SignalP"/>
    </source>
</evidence>
<dbReference type="Pfam" id="PF01547">
    <property type="entry name" value="SBP_bac_1"/>
    <property type="match status" value="1"/>
</dbReference>
<dbReference type="AlphaFoldDB" id="A0A4Y3QN10"/>
<keyword evidence="3" id="KW-0472">Membrane</keyword>
<evidence type="ECO:0000256" key="3">
    <source>
        <dbReference type="ARBA" id="ARBA00023136"/>
    </source>
</evidence>
<dbReference type="SUPFAM" id="SSF53850">
    <property type="entry name" value="Periplasmic binding protein-like II"/>
    <property type="match status" value="1"/>
</dbReference>
<keyword evidence="1" id="KW-1003">Cell membrane</keyword>
<name>A0A4Y3QN10_MICTE</name>
<evidence type="ECO:0000256" key="4">
    <source>
        <dbReference type="ARBA" id="ARBA00023139"/>
    </source>
</evidence>
<dbReference type="OrthoDB" id="2513534at2"/>